<feature type="compositionally biased region" description="Acidic residues" evidence="1">
    <location>
        <begin position="395"/>
        <end position="408"/>
    </location>
</feature>
<feature type="region of interest" description="Disordered" evidence="1">
    <location>
        <begin position="251"/>
        <end position="973"/>
    </location>
</feature>
<feature type="compositionally biased region" description="Basic and acidic residues" evidence="1">
    <location>
        <begin position="698"/>
        <end position="709"/>
    </location>
</feature>
<feature type="compositionally biased region" description="Basic and acidic residues" evidence="1">
    <location>
        <begin position="964"/>
        <end position="973"/>
    </location>
</feature>
<name>A0A067MUM7_BOTB1</name>
<evidence type="ECO:0000313" key="3">
    <source>
        <dbReference type="Proteomes" id="UP000027195"/>
    </source>
</evidence>
<dbReference type="Proteomes" id="UP000027195">
    <property type="component" value="Unassembled WGS sequence"/>
</dbReference>
<feature type="compositionally biased region" description="Polar residues" evidence="1">
    <location>
        <begin position="910"/>
        <end position="919"/>
    </location>
</feature>
<gene>
    <name evidence="2" type="ORF">BOTBODRAFT_187051</name>
</gene>
<feature type="compositionally biased region" description="Low complexity" evidence="1">
    <location>
        <begin position="446"/>
        <end position="458"/>
    </location>
</feature>
<dbReference type="HOGENOM" id="CLU_003636_0_0_1"/>
<sequence length="1270" mass="134032">MPLLSFFRKHKSGTSSTPSKASHSPKSQGSELDYVLPELDSPSVSNGPAHFTNAFPQSAPAVPNFLPPIPTSTRPTVSSFEVLRPNPRSQKPPEPVAPREPSRPFPTRPPNVHDTSLLTTRSLPADLASSNPLVTLPKLSMPPDTRLDTGLATRRDSSDLYTMDDHSDALHALSPTSTFQSVSPTKSGLFSWARPRAKSSTKDAGTPVSPTGPPPPVPKARKKLQKTPPQRQEESFNLKSFRHINLSPCPSPINPGPNARSPSPLALSNEPLISPLDGRLRTDSFGSDSGLQKMTAGEFRQAQARRSTTNLTVPSTPITPGVISPGYRAPSPLGMSVETRTRGGDSGSANAATPERPPRTSRPLVVQQHKAATSPPRLAMNRSPAAHKVAASSSSEEEDDEEEEEDSEECGHDSTIRRKGFQSSGASAPSQNPPSLGRDRTITQRSASGGLCSSVSSLQPAGQTQPSSTSSVYRPPQRPSFPAPAPSSSASSSSGGARPRLPSTFQHPSGTRVPPRQHSAALSMDSTMSAPASTARNVNSPANPNMDSPRPRAVSGDPNIRQGNMTAYTRSRASVSAGALGAQGRGEGSDTDEDEGTEDEDDEGARRKKMMVERMRANAKGKEKEKARVMSDDDSEEDAPLARVFATKSRPESPMSVVSRGGGIMKTLPPSAPGSSVGHAVTRNSAMAQSYSAPTGVDARRVSGKDQQEQKLLPTRQSSSEGSTDASGSNLGRSRKRVIKPLVDLGAPSSLSPDHVSPRGPVAGSDSPGGRKVSPDRPKSPLRHYSSSPFPLVSMPSSQKQAPAQQQQPTRPAPTTIQPRAPIHIQTHQRNSSHSQSPAQAQSRGGYSQQQQQQSPLTQSPTSALGAPRPPFVFSAAHANDRRELRGSPASSTGDSSSGKMPLTPRDGSDASQLGASNASSIGGPGIRSRSEDRVRARGYGHEKRGSKGNVSFESKSEVEDEGEERRRTRRRNEARAAIEYGNALNGPPPVADSDEENEYIYAAMGGMPPGAMAGWAQMAALQQQQQQQQQQAFFPPMGMQMPDFSSTLLAQAQAQAQAQIQALAAAAAAQPGGAAALDPSFLAAHQQAMIIAKQTYQYAVAQHAMQAASEQWERSSSLSGFNVNMNMNMNMSMGGMGGMGAGGYGGMMMPSAPASMYGSVGGPLSMYAESSVGGWTNGGGAGSVYGDAFGSPQRGMPGGGRGHSRSVPFPRDEDEDEQELGETTVRRVAGKGSPRHRTRTGPSAAPKTQLQPQGPSARGGPLPPSSWRR</sequence>
<feature type="compositionally biased region" description="Polar residues" evidence="1">
    <location>
        <begin position="459"/>
        <end position="472"/>
    </location>
</feature>
<feature type="compositionally biased region" description="Low complexity" evidence="1">
    <location>
        <begin position="718"/>
        <end position="729"/>
    </location>
</feature>
<feature type="compositionally biased region" description="Polar residues" evidence="1">
    <location>
        <begin position="176"/>
        <end position="188"/>
    </location>
</feature>
<organism evidence="2 3">
    <name type="scientific">Botryobasidium botryosum (strain FD-172 SS1)</name>
    <dbReference type="NCBI Taxonomy" id="930990"/>
    <lineage>
        <taxon>Eukaryota</taxon>
        <taxon>Fungi</taxon>
        <taxon>Dikarya</taxon>
        <taxon>Basidiomycota</taxon>
        <taxon>Agaricomycotina</taxon>
        <taxon>Agaricomycetes</taxon>
        <taxon>Cantharellales</taxon>
        <taxon>Botryobasidiaceae</taxon>
        <taxon>Botryobasidium</taxon>
    </lineage>
</organism>
<feature type="compositionally biased region" description="Low complexity" evidence="1">
    <location>
        <begin position="801"/>
        <end position="823"/>
    </location>
</feature>
<dbReference type="EMBL" id="KL198031">
    <property type="protein sequence ID" value="KDQ15582.1"/>
    <property type="molecule type" value="Genomic_DNA"/>
</dbReference>
<dbReference type="InParanoid" id="A0A067MUM7"/>
<feature type="compositionally biased region" description="Polar residues" evidence="1">
    <location>
        <begin position="304"/>
        <end position="318"/>
    </location>
</feature>
<keyword evidence="3" id="KW-1185">Reference proteome</keyword>
<feature type="region of interest" description="Disordered" evidence="1">
    <location>
        <begin position="176"/>
        <end position="234"/>
    </location>
</feature>
<feature type="compositionally biased region" description="Low complexity" evidence="1">
    <location>
        <begin position="832"/>
        <end position="863"/>
    </location>
</feature>
<feature type="compositionally biased region" description="Basic and acidic residues" evidence="1">
    <location>
        <begin position="929"/>
        <end position="946"/>
    </location>
</feature>
<feature type="compositionally biased region" description="Polar residues" evidence="1">
    <location>
        <begin position="561"/>
        <end position="574"/>
    </location>
</feature>
<feature type="compositionally biased region" description="Acidic residues" evidence="1">
    <location>
        <begin position="589"/>
        <end position="603"/>
    </location>
</feature>
<feature type="compositionally biased region" description="Polar residues" evidence="1">
    <location>
        <begin position="682"/>
        <end position="693"/>
    </location>
</feature>
<accession>A0A067MUM7</accession>
<evidence type="ECO:0000313" key="2">
    <source>
        <dbReference type="EMBL" id="KDQ15582.1"/>
    </source>
</evidence>
<feature type="region of interest" description="Disordered" evidence="1">
    <location>
        <begin position="1187"/>
        <end position="1270"/>
    </location>
</feature>
<protein>
    <submittedName>
        <fullName evidence="2">Uncharacterized protein</fullName>
    </submittedName>
</protein>
<feature type="region of interest" description="Disordered" evidence="1">
    <location>
        <begin position="1"/>
        <end position="151"/>
    </location>
</feature>
<feature type="compositionally biased region" description="Pro residues" evidence="1">
    <location>
        <begin position="90"/>
        <end position="109"/>
    </location>
</feature>
<dbReference type="AlphaFoldDB" id="A0A067MUM7"/>
<feature type="compositionally biased region" description="Pro residues" evidence="1">
    <location>
        <begin position="476"/>
        <end position="485"/>
    </location>
</feature>
<dbReference type="OrthoDB" id="2687738at2759"/>
<feature type="compositionally biased region" description="Polar residues" evidence="1">
    <location>
        <begin position="524"/>
        <end position="546"/>
    </location>
</feature>
<feature type="compositionally biased region" description="Basic and acidic residues" evidence="1">
    <location>
        <begin position="610"/>
        <end position="631"/>
    </location>
</feature>
<reference evidence="3" key="1">
    <citation type="journal article" date="2014" name="Proc. Natl. Acad. Sci. U.S.A.">
        <title>Extensive sampling of basidiomycete genomes demonstrates inadequacy of the white-rot/brown-rot paradigm for wood decay fungi.</title>
        <authorList>
            <person name="Riley R."/>
            <person name="Salamov A.A."/>
            <person name="Brown D.W."/>
            <person name="Nagy L.G."/>
            <person name="Floudas D."/>
            <person name="Held B.W."/>
            <person name="Levasseur A."/>
            <person name="Lombard V."/>
            <person name="Morin E."/>
            <person name="Otillar R."/>
            <person name="Lindquist E.A."/>
            <person name="Sun H."/>
            <person name="LaButti K.M."/>
            <person name="Schmutz J."/>
            <person name="Jabbour D."/>
            <person name="Luo H."/>
            <person name="Baker S.E."/>
            <person name="Pisabarro A.G."/>
            <person name="Walton J.D."/>
            <person name="Blanchette R.A."/>
            <person name="Henrissat B."/>
            <person name="Martin F."/>
            <person name="Cullen D."/>
            <person name="Hibbett D.S."/>
            <person name="Grigoriev I.V."/>
        </authorList>
    </citation>
    <scope>NUCLEOTIDE SEQUENCE [LARGE SCALE GENOMIC DNA]</scope>
    <source>
        <strain evidence="3">FD-172 SS1</strain>
    </source>
</reference>
<feature type="compositionally biased region" description="Polar residues" evidence="1">
    <location>
        <begin position="421"/>
        <end position="434"/>
    </location>
</feature>
<proteinExistence type="predicted"/>
<feature type="compositionally biased region" description="Polar residues" evidence="1">
    <location>
        <begin position="785"/>
        <end position="800"/>
    </location>
</feature>
<feature type="compositionally biased region" description="Low complexity" evidence="1">
    <location>
        <begin position="486"/>
        <end position="503"/>
    </location>
</feature>
<feature type="compositionally biased region" description="Polar residues" evidence="1">
    <location>
        <begin position="113"/>
        <end position="133"/>
    </location>
</feature>
<feature type="compositionally biased region" description="Polar residues" evidence="1">
    <location>
        <begin position="13"/>
        <end position="30"/>
    </location>
</feature>
<evidence type="ECO:0000256" key="1">
    <source>
        <dbReference type="SAM" id="MobiDB-lite"/>
    </source>
</evidence>
<dbReference type="STRING" id="930990.A0A067MUM7"/>
<feature type="compositionally biased region" description="Low complexity" evidence="1">
    <location>
        <begin position="887"/>
        <end position="899"/>
    </location>
</feature>